<evidence type="ECO:0000256" key="2">
    <source>
        <dbReference type="ARBA" id="ARBA00001997"/>
    </source>
</evidence>
<evidence type="ECO:0000256" key="4">
    <source>
        <dbReference type="ARBA" id="ARBA00019595"/>
    </source>
</evidence>
<sequence length="202" mass="22283">MVSALAGTGDAPPSSEMTIHAIGNTDARLISPRVHRDGRGAFARSWSADIFSAAGIDFTPVQGNVSFTRRRGVIRGMHFQRDPWPDAKIVRCSMGRIWDVIVDLRPGSEQFGQPQVRELSCESWVMLYVPPGFAHGFQTLTDHVIVEYLMGERYVPSAYDGFRYDDPAVAVRWPEPISSISASDLKWAPLAGRVSGFGSNDQ</sequence>
<dbReference type="EMBL" id="JAUOTP010000009">
    <property type="protein sequence ID" value="MDO6416174.1"/>
    <property type="molecule type" value="Genomic_DNA"/>
</dbReference>
<accession>A0ABT8YET1</accession>
<keyword evidence="9" id="KW-1185">Reference proteome</keyword>
<dbReference type="SUPFAM" id="SSF51182">
    <property type="entry name" value="RmlC-like cupins"/>
    <property type="match status" value="1"/>
</dbReference>
<name>A0ABT8YET1_9SPHN</name>
<dbReference type="EC" id="5.1.3.13" evidence="3"/>
<dbReference type="RefSeq" id="WP_303545303.1">
    <property type="nucleotide sequence ID" value="NZ_JAUOTP010000009.1"/>
</dbReference>
<dbReference type="Proteomes" id="UP001169764">
    <property type="component" value="Unassembled WGS sequence"/>
</dbReference>
<evidence type="ECO:0000256" key="3">
    <source>
        <dbReference type="ARBA" id="ARBA00012098"/>
    </source>
</evidence>
<evidence type="ECO:0000256" key="7">
    <source>
        <dbReference type="ARBA" id="ARBA00033311"/>
    </source>
</evidence>
<dbReference type="PANTHER" id="PTHR21047:SF2">
    <property type="entry name" value="THYMIDINE DIPHOSPHO-4-KETO-RHAMNOSE 3,5-EPIMERASE"/>
    <property type="match status" value="1"/>
</dbReference>
<dbReference type="InterPro" id="IPR011051">
    <property type="entry name" value="RmlC_Cupin_sf"/>
</dbReference>
<dbReference type="Gene3D" id="2.60.120.10">
    <property type="entry name" value="Jelly Rolls"/>
    <property type="match status" value="1"/>
</dbReference>
<proteinExistence type="predicted"/>
<evidence type="ECO:0000313" key="8">
    <source>
        <dbReference type="EMBL" id="MDO6416174.1"/>
    </source>
</evidence>
<gene>
    <name evidence="8" type="primary">rfbC</name>
    <name evidence="8" type="ORF">Q4F19_17440</name>
</gene>
<dbReference type="PANTHER" id="PTHR21047">
    <property type="entry name" value="DTDP-6-DEOXY-D-GLUCOSE-3,5 EPIMERASE"/>
    <property type="match status" value="1"/>
</dbReference>
<evidence type="ECO:0000256" key="5">
    <source>
        <dbReference type="ARBA" id="ARBA00029758"/>
    </source>
</evidence>
<dbReference type="InterPro" id="IPR014710">
    <property type="entry name" value="RmlC-like_jellyroll"/>
</dbReference>
<dbReference type="Pfam" id="PF00908">
    <property type="entry name" value="dTDP_sugar_isom"/>
    <property type="match status" value="1"/>
</dbReference>
<protein>
    <recommendedName>
        <fullName evidence="4">dTDP-4-dehydrorhamnose 3,5-epimerase</fullName>
        <ecNumber evidence="3">5.1.3.13</ecNumber>
    </recommendedName>
    <alternativeName>
        <fullName evidence="6">Thymidine diphospho-4-keto-rhamnose 3,5-epimerase</fullName>
    </alternativeName>
    <alternativeName>
        <fullName evidence="5">dTDP-4-keto-6-deoxyglucose 3,5-epimerase</fullName>
    </alternativeName>
    <alternativeName>
        <fullName evidence="7">dTDP-6-deoxy-D-xylo-4-hexulose 3,5-epimerase</fullName>
    </alternativeName>
</protein>
<dbReference type="CDD" id="cd00438">
    <property type="entry name" value="cupin_RmlC"/>
    <property type="match status" value="1"/>
</dbReference>
<evidence type="ECO:0000256" key="1">
    <source>
        <dbReference type="ARBA" id="ARBA00001298"/>
    </source>
</evidence>
<organism evidence="8 9">
    <name type="scientific">Sphingomonas natans</name>
    <dbReference type="NCBI Taxonomy" id="3063330"/>
    <lineage>
        <taxon>Bacteria</taxon>
        <taxon>Pseudomonadati</taxon>
        <taxon>Pseudomonadota</taxon>
        <taxon>Alphaproteobacteria</taxon>
        <taxon>Sphingomonadales</taxon>
        <taxon>Sphingomonadaceae</taxon>
        <taxon>Sphingomonas</taxon>
    </lineage>
</organism>
<dbReference type="GO" id="GO:0008830">
    <property type="term" value="F:dTDP-4-dehydrorhamnose 3,5-epimerase activity"/>
    <property type="evidence" value="ECO:0007669"/>
    <property type="project" value="UniProtKB-EC"/>
</dbReference>
<evidence type="ECO:0000313" key="9">
    <source>
        <dbReference type="Proteomes" id="UP001169764"/>
    </source>
</evidence>
<reference evidence="8" key="1">
    <citation type="submission" date="2023-07" db="EMBL/GenBank/DDBJ databases">
        <authorList>
            <person name="Kim M."/>
        </authorList>
    </citation>
    <scope>NUCLEOTIDE SEQUENCE</scope>
    <source>
        <strain evidence="8">BIUV-7</strain>
    </source>
</reference>
<evidence type="ECO:0000256" key="6">
    <source>
        <dbReference type="ARBA" id="ARBA00031424"/>
    </source>
</evidence>
<dbReference type="InterPro" id="IPR000888">
    <property type="entry name" value="RmlC-like"/>
</dbReference>
<comment type="function">
    <text evidence="2">Catalyzes the epimerization of the C3' and C5'positions of dTDP-6-deoxy-D-xylo-4-hexulose, forming dTDP-6-deoxy-L-lyxo-4-hexulose.</text>
</comment>
<keyword evidence="8" id="KW-0413">Isomerase</keyword>
<comment type="catalytic activity">
    <reaction evidence="1">
        <text>dTDP-4-dehydro-6-deoxy-alpha-D-glucose = dTDP-4-dehydro-beta-L-rhamnose</text>
        <dbReference type="Rhea" id="RHEA:16969"/>
        <dbReference type="ChEBI" id="CHEBI:57649"/>
        <dbReference type="ChEBI" id="CHEBI:62830"/>
        <dbReference type="EC" id="5.1.3.13"/>
    </reaction>
</comment>
<comment type="caution">
    <text evidence="8">The sequence shown here is derived from an EMBL/GenBank/DDBJ whole genome shotgun (WGS) entry which is preliminary data.</text>
</comment>